<dbReference type="Pfam" id="PF03853">
    <property type="entry name" value="YjeF_N"/>
    <property type="match status" value="1"/>
</dbReference>
<dbReference type="Pfam" id="PF01256">
    <property type="entry name" value="Carb_kinase"/>
    <property type="match status" value="1"/>
</dbReference>
<comment type="cofactor">
    <cofactor evidence="17">
        <name>Mg(2+)</name>
        <dbReference type="ChEBI" id="CHEBI:18420"/>
    </cofactor>
</comment>
<comment type="function">
    <text evidence="18">Catalyzes the epimerization of the S- and R-forms of NAD(P)HX, a damaged form of NAD(P)H that is a result of enzymatic or heat-dependent hydration. This is a prerequisite for the S-specific NAD(P)H-hydrate dehydratase to allow the repair of both epimers of NAD(P)HX.</text>
</comment>
<evidence type="ECO:0000256" key="5">
    <source>
        <dbReference type="ARBA" id="ARBA00022723"/>
    </source>
</evidence>
<comment type="catalytic activity">
    <reaction evidence="2 18 19">
        <text>(6R)-NADPHX = (6S)-NADPHX</text>
        <dbReference type="Rhea" id="RHEA:32227"/>
        <dbReference type="ChEBI" id="CHEBI:64076"/>
        <dbReference type="ChEBI" id="CHEBI:64077"/>
        <dbReference type="EC" id="5.1.99.6"/>
    </reaction>
</comment>
<feature type="binding site" evidence="18">
    <location>
        <position position="159"/>
    </location>
    <ligand>
        <name>K(+)</name>
        <dbReference type="ChEBI" id="CHEBI:29103"/>
    </ligand>
</feature>
<dbReference type="PROSITE" id="PS51385">
    <property type="entry name" value="YJEF_N"/>
    <property type="match status" value="1"/>
</dbReference>
<keyword evidence="7 17" id="KW-0067">ATP-binding</keyword>
<comment type="cofactor">
    <cofactor evidence="18 19">
        <name>K(+)</name>
        <dbReference type="ChEBI" id="CHEBI:29103"/>
    </cofactor>
    <text evidence="18 19">Binds 1 potassium ion per subunit.</text>
</comment>
<feature type="binding site" evidence="18">
    <location>
        <begin position="163"/>
        <end position="169"/>
    </location>
    <ligand>
        <name>(6S)-NADPHX</name>
        <dbReference type="ChEBI" id="CHEBI:64076"/>
    </ligand>
</feature>
<dbReference type="Proteomes" id="UP000278587">
    <property type="component" value="Unassembled WGS sequence"/>
</dbReference>
<dbReference type="SUPFAM" id="SSF53613">
    <property type="entry name" value="Ribokinase-like"/>
    <property type="match status" value="1"/>
</dbReference>
<keyword evidence="13" id="KW-0511">Multifunctional enzyme</keyword>
<feature type="binding site" evidence="17">
    <location>
        <begin position="438"/>
        <end position="442"/>
    </location>
    <ligand>
        <name>AMP</name>
        <dbReference type="ChEBI" id="CHEBI:456215"/>
    </ligand>
</feature>
<evidence type="ECO:0000313" key="22">
    <source>
        <dbReference type="EMBL" id="RMM13051.1"/>
    </source>
</evidence>
<dbReference type="GO" id="GO:0046872">
    <property type="term" value="F:metal ion binding"/>
    <property type="evidence" value="ECO:0007669"/>
    <property type="project" value="UniProtKB-UniRule"/>
</dbReference>
<name>A0A0P9K1P7_9PSED</name>
<comment type="caution">
    <text evidence="22">The sequence shown here is derived from an EMBL/GenBank/DDBJ whole genome shotgun (WGS) entry which is preliminary data.</text>
</comment>
<evidence type="ECO:0000256" key="2">
    <source>
        <dbReference type="ARBA" id="ARBA00000909"/>
    </source>
</evidence>
<keyword evidence="5 18" id="KW-0479">Metal-binding</keyword>
<evidence type="ECO:0000259" key="20">
    <source>
        <dbReference type="PROSITE" id="PS51383"/>
    </source>
</evidence>
<evidence type="ECO:0000256" key="13">
    <source>
        <dbReference type="ARBA" id="ARBA00023268"/>
    </source>
</evidence>
<organism evidence="22 23">
    <name type="scientific">Pseudomonas caricapapayae</name>
    <dbReference type="NCBI Taxonomy" id="46678"/>
    <lineage>
        <taxon>Bacteria</taxon>
        <taxon>Pseudomonadati</taxon>
        <taxon>Pseudomonadota</taxon>
        <taxon>Gammaproteobacteria</taxon>
        <taxon>Pseudomonadales</taxon>
        <taxon>Pseudomonadaceae</taxon>
        <taxon>Pseudomonas</taxon>
    </lineage>
</organism>
<evidence type="ECO:0000256" key="10">
    <source>
        <dbReference type="ARBA" id="ARBA00023027"/>
    </source>
</evidence>
<evidence type="ECO:0000256" key="3">
    <source>
        <dbReference type="ARBA" id="ARBA00006001"/>
    </source>
</evidence>
<dbReference type="GO" id="GO:0005524">
    <property type="term" value="F:ATP binding"/>
    <property type="evidence" value="ECO:0007669"/>
    <property type="project" value="UniProtKB-UniRule"/>
</dbReference>
<evidence type="ECO:0000256" key="12">
    <source>
        <dbReference type="ARBA" id="ARBA00023239"/>
    </source>
</evidence>
<evidence type="ECO:0000313" key="23">
    <source>
        <dbReference type="Proteomes" id="UP000278587"/>
    </source>
</evidence>
<evidence type="ECO:0000256" key="18">
    <source>
        <dbReference type="HAMAP-Rule" id="MF_01966"/>
    </source>
</evidence>
<protein>
    <recommendedName>
        <fullName evidence="19">Bifunctional NAD(P)H-hydrate repair enzyme</fullName>
    </recommendedName>
    <alternativeName>
        <fullName evidence="19">Nicotinamide nucleotide repair protein</fullName>
    </alternativeName>
    <domain>
        <recommendedName>
            <fullName evidence="19">ADP-dependent (S)-NAD(P)H-hydrate dehydratase</fullName>
            <ecNumber evidence="19">4.2.1.136</ecNumber>
        </recommendedName>
        <alternativeName>
            <fullName evidence="19">ADP-dependent NAD(P)HX dehydratase</fullName>
        </alternativeName>
    </domain>
    <domain>
        <recommendedName>
            <fullName evidence="19">NAD(P)H-hydrate epimerase</fullName>
            <ecNumber evidence="19">5.1.99.6</ecNumber>
        </recommendedName>
    </domain>
</protein>
<feature type="binding site" evidence="18">
    <location>
        <position position="195"/>
    </location>
    <ligand>
        <name>K(+)</name>
        <dbReference type="ChEBI" id="CHEBI:29103"/>
    </ligand>
</feature>
<feature type="binding site" evidence="18">
    <location>
        <position position="192"/>
    </location>
    <ligand>
        <name>(6S)-NADPHX</name>
        <dbReference type="ChEBI" id="CHEBI:64076"/>
    </ligand>
</feature>
<dbReference type="HAMAP" id="MF_01965">
    <property type="entry name" value="NADHX_dehydratase"/>
    <property type="match status" value="1"/>
</dbReference>
<feature type="domain" description="YjeF C-terminal" evidence="20">
    <location>
        <begin position="258"/>
        <end position="525"/>
    </location>
</feature>
<feature type="binding site" evidence="17">
    <location>
        <position position="401"/>
    </location>
    <ligand>
        <name>(6S)-NADPHX</name>
        <dbReference type="ChEBI" id="CHEBI:64076"/>
    </ligand>
</feature>
<feature type="domain" description="YjeF N-terminal" evidence="21">
    <location>
        <begin position="52"/>
        <end position="249"/>
    </location>
</feature>
<keyword evidence="12 17" id="KW-0456">Lyase</keyword>
<dbReference type="EMBL" id="RBOC01000036">
    <property type="protein sequence ID" value="RMM13051.1"/>
    <property type="molecule type" value="Genomic_DNA"/>
</dbReference>
<evidence type="ECO:0000256" key="4">
    <source>
        <dbReference type="ARBA" id="ARBA00009524"/>
    </source>
</evidence>
<evidence type="ECO:0000256" key="7">
    <source>
        <dbReference type="ARBA" id="ARBA00022840"/>
    </source>
</evidence>
<dbReference type="InterPro" id="IPR036652">
    <property type="entry name" value="YjeF_N_dom_sf"/>
</dbReference>
<comment type="catalytic activity">
    <reaction evidence="1 18 19">
        <text>(6R)-NADHX = (6S)-NADHX</text>
        <dbReference type="Rhea" id="RHEA:32215"/>
        <dbReference type="ChEBI" id="CHEBI:64074"/>
        <dbReference type="ChEBI" id="CHEBI:64075"/>
        <dbReference type="EC" id="5.1.99.6"/>
    </reaction>
</comment>
<dbReference type="Gene3D" id="3.40.50.10260">
    <property type="entry name" value="YjeF N-terminal domain"/>
    <property type="match status" value="1"/>
</dbReference>
<evidence type="ECO:0000256" key="9">
    <source>
        <dbReference type="ARBA" id="ARBA00022958"/>
    </source>
</evidence>
<evidence type="ECO:0000256" key="19">
    <source>
        <dbReference type="PIRNR" id="PIRNR017184"/>
    </source>
</evidence>
<dbReference type="SUPFAM" id="SSF64153">
    <property type="entry name" value="YjeF N-terminal domain-like"/>
    <property type="match status" value="1"/>
</dbReference>
<dbReference type="InterPro" id="IPR004443">
    <property type="entry name" value="YjeF_N_dom"/>
</dbReference>
<dbReference type="GO" id="GO:0052855">
    <property type="term" value="F:ADP-dependent NAD(P)H-hydrate dehydratase activity"/>
    <property type="evidence" value="ECO:0007669"/>
    <property type="project" value="UniProtKB-UniRule"/>
</dbReference>
<feature type="binding site" evidence="17">
    <location>
        <position position="293"/>
    </location>
    <ligand>
        <name>(6S)-NADPHX</name>
        <dbReference type="ChEBI" id="CHEBI:64076"/>
    </ligand>
</feature>
<comment type="function">
    <text evidence="17">Catalyzes the dehydration of the S-form of NAD(P)HX at the expense of ADP, which is converted to AMP. Together with NAD(P)HX epimerase, which catalyzes the epimerization of the S- and R-forms, the enzyme allows the repair of both epimers of NAD(P)HX, a damaged form of NAD(P)H that is a result of enzymatic or heat-dependent hydration.</text>
</comment>
<dbReference type="InterPro" id="IPR000631">
    <property type="entry name" value="CARKD"/>
</dbReference>
<comment type="similarity">
    <text evidence="3 19">In the N-terminal section; belongs to the NnrE/AIBP family.</text>
</comment>
<dbReference type="InterPro" id="IPR017953">
    <property type="entry name" value="Carbohydrate_kinase_pred_CS"/>
</dbReference>
<keyword evidence="8 17" id="KW-0521">NADP</keyword>
<evidence type="ECO:0000256" key="16">
    <source>
        <dbReference type="ARBA" id="ARBA00049209"/>
    </source>
</evidence>
<dbReference type="Gene3D" id="3.40.1190.20">
    <property type="match status" value="1"/>
</dbReference>
<dbReference type="HAMAP" id="MF_01966">
    <property type="entry name" value="NADHX_epimerase"/>
    <property type="match status" value="1"/>
</dbReference>
<evidence type="ECO:0000256" key="1">
    <source>
        <dbReference type="ARBA" id="ARBA00000013"/>
    </source>
</evidence>
<dbReference type="PANTHER" id="PTHR12592:SF0">
    <property type="entry name" value="ATP-DEPENDENT (S)-NAD(P)H-HYDRATE DEHYDRATASE"/>
    <property type="match status" value="1"/>
</dbReference>
<dbReference type="GO" id="GO:0110051">
    <property type="term" value="P:metabolite repair"/>
    <property type="evidence" value="ECO:0007669"/>
    <property type="project" value="TreeGrafter"/>
</dbReference>
<feature type="binding site" evidence="18">
    <location>
        <position position="100"/>
    </location>
    <ligand>
        <name>K(+)</name>
        <dbReference type="ChEBI" id="CHEBI:29103"/>
    </ligand>
</feature>
<comment type="similarity">
    <text evidence="4 19">In the C-terminal section; belongs to the NnrD/CARKD family.</text>
</comment>
<evidence type="ECO:0000256" key="14">
    <source>
        <dbReference type="ARBA" id="ARBA00025153"/>
    </source>
</evidence>
<keyword evidence="10 17" id="KW-0520">NAD</keyword>
<dbReference type="PIRSF" id="PIRSF017184">
    <property type="entry name" value="Nnr"/>
    <property type="match status" value="1"/>
</dbReference>
<evidence type="ECO:0000256" key="11">
    <source>
        <dbReference type="ARBA" id="ARBA00023235"/>
    </source>
</evidence>
<sequence length="530" mass="54467">MVGGGEYSSNSGHAQRETGAKVRIILPDIGAHRRMFDTKPYLPDALYSAAQVRDLDARLIAAGTPGLELMLRAAQALWRTILRRWPEANELTVLTGRGNNAGDGYLVAALAHKAGWQVRVLAVGDPAALTGDAASAHAAASGIDTQAWADQPLAGVVLDALLGTGLNGNVREPYLSAINAINASSLPVAAVDIPSGLSADTGQTLGVAVRADVTVTFIGLKLGLLTGNAADLVGELVFDDLRADPALVAQVPVSAKRLGPLNLPTLAPRPRTAHKGMFGRVLVIGGDHGFGGAALLSAESALRSGAGMLTLATRAEHVPAALTRMPEIMSAGIRSANQLMALIEPASVLVVGPGLGQAAWGRSLLSAASDADRPQVWDADALNMLAAGLVSLPKGCVITPHPGEAARLLGIDIKEVQADRPAAARALARKFDTVCVLKGSGSLIADAQGRLALCDRGHPAMATAGLGDVLAGLIGALLAQHLTPFDAACLAVWLHASAGQKIGEYGRGLAASDIIPAIRQLLEELQPCLI</sequence>
<comment type="catalytic activity">
    <reaction evidence="15 17 19">
        <text>(6S)-NADHX + ADP = AMP + phosphate + NADH + H(+)</text>
        <dbReference type="Rhea" id="RHEA:32223"/>
        <dbReference type="ChEBI" id="CHEBI:15378"/>
        <dbReference type="ChEBI" id="CHEBI:43474"/>
        <dbReference type="ChEBI" id="CHEBI:57945"/>
        <dbReference type="ChEBI" id="CHEBI:64074"/>
        <dbReference type="ChEBI" id="CHEBI:456215"/>
        <dbReference type="ChEBI" id="CHEBI:456216"/>
        <dbReference type="EC" id="4.2.1.136"/>
    </reaction>
</comment>
<comment type="caution">
    <text evidence="18">Lacks conserved residue(s) required for the propagation of feature annotation.</text>
</comment>
<comment type="function">
    <text evidence="14 19">Bifunctional enzyme that catalyzes the epimerization of the S- and R-forms of NAD(P)HX and the dehydration of the S-form of NAD(P)HX at the expense of ADP, which is converted to AMP. This allows the repair of both epimers of NAD(P)HX, a damaged form of NAD(P)H that is a result of enzymatic or heat-dependent hydration.</text>
</comment>
<comment type="catalytic activity">
    <reaction evidence="16 17 19">
        <text>(6S)-NADPHX + ADP = AMP + phosphate + NADPH + H(+)</text>
        <dbReference type="Rhea" id="RHEA:32235"/>
        <dbReference type="ChEBI" id="CHEBI:15378"/>
        <dbReference type="ChEBI" id="CHEBI:43474"/>
        <dbReference type="ChEBI" id="CHEBI:57783"/>
        <dbReference type="ChEBI" id="CHEBI:64076"/>
        <dbReference type="ChEBI" id="CHEBI:456215"/>
        <dbReference type="ChEBI" id="CHEBI:456216"/>
        <dbReference type="EC" id="4.2.1.136"/>
    </reaction>
</comment>
<feature type="binding site" evidence="17">
    <location>
        <position position="467"/>
    </location>
    <ligand>
        <name>AMP</name>
        <dbReference type="ChEBI" id="CHEBI:456215"/>
    </ligand>
</feature>
<feature type="binding site" evidence="17">
    <location>
        <position position="468"/>
    </location>
    <ligand>
        <name>(6S)-NADPHX</name>
        <dbReference type="ChEBI" id="CHEBI:64076"/>
    </ligand>
</feature>
<keyword evidence="6 17" id="KW-0547">Nucleotide-binding</keyword>
<comment type="similarity">
    <text evidence="17">Belongs to the NnrD/CARKD family.</text>
</comment>
<comment type="subunit">
    <text evidence="17">Homotetramer.</text>
</comment>
<evidence type="ECO:0000256" key="8">
    <source>
        <dbReference type="ARBA" id="ARBA00022857"/>
    </source>
</evidence>
<keyword evidence="9 18" id="KW-0630">Potassium</keyword>
<dbReference type="InterPro" id="IPR029056">
    <property type="entry name" value="Ribokinase-like"/>
</dbReference>
<evidence type="ECO:0000259" key="21">
    <source>
        <dbReference type="PROSITE" id="PS51385"/>
    </source>
</evidence>
<keyword evidence="11 18" id="KW-0413">Isomerase</keyword>
<accession>A0A0P9K1P7</accession>
<dbReference type="EC" id="5.1.99.6" evidence="19"/>
<dbReference type="PANTHER" id="PTHR12592">
    <property type="entry name" value="ATP-DEPENDENT (S)-NAD(P)H-HYDRATE DEHYDRATASE FAMILY MEMBER"/>
    <property type="match status" value="1"/>
</dbReference>
<feature type="binding site" evidence="18">
    <location>
        <position position="174"/>
    </location>
    <ligand>
        <name>(6S)-NADPHX</name>
        <dbReference type="ChEBI" id="CHEBI:64076"/>
    </ligand>
</feature>
<dbReference type="NCBIfam" id="TIGR00196">
    <property type="entry name" value="yjeF_cterm"/>
    <property type="match status" value="1"/>
</dbReference>
<proteinExistence type="inferred from homology"/>
<feature type="binding site" evidence="17">
    <location>
        <position position="354"/>
    </location>
    <ligand>
        <name>(6S)-NADPHX</name>
        <dbReference type="ChEBI" id="CHEBI:64076"/>
    </ligand>
</feature>
<reference evidence="22 23" key="1">
    <citation type="submission" date="2018-08" db="EMBL/GenBank/DDBJ databases">
        <title>Recombination of ecologically and evolutionarily significant loci maintains genetic cohesion in the Pseudomonas syringae species complex.</title>
        <authorList>
            <person name="Dillon M."/>
            <person name="Thakur S."/>
            <person name="Almeida R.N.D."/>
            <person name="Weir B.S."/>
            <person name="Guttman D.S."/>
        </authorList>
    </citation>
    <scope>NUCLEOTIDE SEQUENCE [LARGE SCALE GENOMIC DNA]</scope>
    <source>
        <strain evidence="22 23">ICMP 4086</strain>
    </source>
</reference>
<dbReference type="CDD" id="cd01171">
    <property type="entry name" value="YXKO-related"/>
    <property type="match status" value="1"/>
</dbReference>
<dbReference type="PROSITE" id="PS51383">
    <property type="entry name" value="YJEF_C_3"/>
    <property type="match status" value="1"/>
</dbReference>
<dbReference type="EC" id="4.2.1.136" evidence="19"/>
<dbReference type="NCBIfam" id="TIGR00197">
    <property type="entry name" value="yjeF_nterm"/>
    <property type="match status" value="1"/>
</dbReference>
<dbReference type="GO" id="GO:0046496">
    <property type="term" value="P:nicotinamide nucleotide metabolic process"/>
    <property type="evidence" value="ECO:0007669"/>
    <property type="project" value="UniProtKB-UniRule"/>
</dbReference>
<evidence type="ECO:0000256" key="15">
    <source>
        <dbReference type="ARBA" id="ARBA00048238"/>
    </source>
</evidence>
<dbReference type="AlphaFoldDB" id="A0A0P9K1P7"/>
<evidence type="ECO:0000256" key="6">
    <source>
        <dbReference type="ARBA" id="ARBA00022741"/>
    </source>
</evidence>
<dbReference type="InterPro" id="IPR030677">
    <property type="entry name" value="Nnr"/>
</dbReference>
<evidence type="ECO:0000256" key="17">
    <source>
        <dbReference type="HAMAP-Rule" id="MF_01965"/>
    </source>
</evidence>
<gene>
    <name evidence="17" type="primary">nnrD</name>
    <name evidence="18" type="synonym">nnrE</name>
    <name evidence="22" type="ORF">ALQ84_04811</name>
</gene>
<dbReference type="PROSITE" id="PS01050">
    <property type="entry name" value="YJEF_C_2"/>
    <property type="match status" value="1"/>
</dbReference>
<dbReference type="GO" id="GO:0052856">
    <property type="term" value="F:NAD(P)HX epimerase activity"/>
    <property type="evidence" value="ECO:0007669"/>
    <property type="project" value="UniProtKB-UniRule"/>
</dbReference>
<comment type="similarity">
    <text evidence="18">Belongs to the NnrE/AIBP family.</text>
</comment>